<dbReference type="PROSITE" id="PS50011">
    <property type="entry name" value="PROTEIN_KINASE_DOM"/>
    <property type="match status" value="1"/>
</dbReference>
<evidence type="ECO:0000313" key="2">
    <source>
        <dbReference type="EMBL" id="KAK2950121.1"/>
    </source>
</evidence>
<organism evidence="2 3">
    <name type="scientific">Blattamonas nauphoetae</name>
    <dbReference type="NCBI Taxonomy" id="2049346"/>
    <lineage>
        <taxon>Eukaryota</taxon>
        <taxon>Metamonada</taxon>
        <taxon>Preaxostyla</taxon>
        <taxon>Oxymonadida</taxon>
        <taxon>Blattamonas</taxon>
    </lineage>
</organism>
<dbReference type="InterPro" id="IPR045269">
    <property type="entry name" value="Atg1-like"/>
</dbReference>
<dbReference type="SMART" id="SM00220">
    <property type="entry name" value="S_TKc"/>
    <property type="match status" value="1"/>
</dbReference>
<keyword evidence="3" id="KW-1185">Reference proteome</keyword>
<dbReference type="Proteomes" id="UP001281761">
    <property type="component" value="Unassembled WGS sequence"/>
</dbReference>
<name>A0ABQ9XC79_9EUKA</name>
<proteinExistence type="predicted"/>
<reference evidence="2 3" key="1">
    <citation type="journal article" date="2022" name="bioRxiv">
        <title>Genomics of Preaxostyla Flagellates Illuminates Evolutionary Transitions and the Path Towards Mitochondrial Loss.</title>
        <authorList>
            <person name="Novak L.V.F."/>
            <person name="Treitli S.C."/>
            <person name="Pyrih J."/>
            <person name="Halakuc P."/>
            <person name="Pipaliya S.V."/>
            <person name="Vacek V."/>
            <person name="Brzon O."/>
            <person name="Soukal P."/>
            <person name="Eme L."/>
            <person name="Dacks J.B."/>
            <person name="Karnkowska A."/>
            <person name="Elias M."/>
            <person name="Hampl V."/>
        </authorList>
    </citation>
    <scope>NUCLEOTIDE SEQUENCE [LARGE SCALE GENOMIC DNA]</scope>
    <source>
        <strain evidence="2">NAU3</strain>
        <tissue evidence="2">Gut</tissue>
    </source>
</reference>
<dbReference type="SUPFAM" id="SSF56112">
    <property type="entry name" value="Protein kinase-like (PK-like)"/>
    <property type="match status" value="1"/>
</dbReference>
<comment type="caution">
    <text evidence="2">The sequence shown here is derived from an EMBL/GenBank/DDBJ whole genome shotgun (WGS) entry which is preliminary data.</text>
</comment>
<gene>
    <name evidence="2" type="ORF">BLNAU_14923</name>
</gene>
<dbReference type="InterPro" id="IPR011009">
    <property type="entry name" value="Kinase-like_dom_sf"/>
</dbReference>
<protein>
    <recommendedName>
        <fullName evidence="1">Protein kinase domain-containing protein</fullName>
    </recommendedName>
</protein>
<dbReference type="InterPro" id="IPR000719">
    <property type="entry name" value="Prot_kinase_dom"/>
</dbReference>
<accession>A0ABQ9XC79</accession>
<dbReference type="PANTHER" id="PTHR24348:SF68">
    <property type="entry name" value="SERINE_THREONINE-PROTEIN KINASE ATG1C"/>
    <property type="match status" value="1"/>
</dbReference>
<evidence type="ECO:0000259" key="1">
    <source>
        <dbReference type="PROSITE" id="PS50011"/>
    </source>
</evidence>
<dbReference type="Gene3D" id="1.10.510.10">
    <property type="entry name" value="Transferase(Phosphotransferase) domain 1"/>
    <property type="match status" value="1"/>
</dbReference>
<dbReference type="PANTHER" id="PTHR24348">
    <property type="entry name" value="SERINE/THREONINE-PROTEIN KINASE UNC-51-RELATED"/>
    <property type="match status" value="1"/>
</dbReference>
<dbReference type="EMBL" id="JARBJD010000142">
    <property type="protein sequence ID" value="KAK2950121.1"/>
    <property type="molecule type" value="Genomic_DNA"/>
</dbReference>
<sequence>MELGSRNLKDLICEYEERGERIPLDVCFSRLPHFLFHSLLSLLCECNDAQVVVLICNDIVEGLKFMHTHPSGPTAHGDLKPENILLSVDNRAILCDLGAADEEGAMMSHSSREIGTYEYNAPERLDDEKMRGTPQSDMWSVGVILHRMVTGHPLFVGKTLPKLIGEITSFTGTEFASSIPPEIRDVLIRLLDPNPSLRLQSSQIVDGYLFKRMLGQTTPLLRLRNTVIQRQAQRIDDLTHFRFESEEEQWTFVSKSLHALATTRSTVTVSRWTKSSDDTALNYTDIEIHANSSRLIRDLPAQYDLGKHFLADRRLFDAGKTFAEEEITPSTNLGTFQHSHGINFLLRFRRELLSNQQAEPILSFFYRRSTDLIRADKPSLCSC</sequence>
<dbReference type="Pfam" id="PF00069">
    <property type="entry name" value="Pkinase"/>
    <property type="match status" value="1"/>
</dbReference>
<evidence type="ECO:0000313" key="3">
    <source>
        <dbReference type="Proteomes" id="UP001281761"/>
    </source>
</evidence>
<feature type="domain" description="Protein kinase" evidence="1">
    <location>
        <begin position="1"/>
        <end position="211"/>
    </location>
</feature>